<keyword evidence="2" id="KW-1185">Reference proteome</keyword>
<sequence length="695" mass="74771">MLDGFEILTTSGIVLWRKQYAPVSSNVINSLINDVFIEDRGQKNTDGGSNPPYRKDKYTLRWTSAKDVGLIFVAVYQSLLHLSWVDNLLTAVRALFTKQYATELKKPHLTKLNTSDFDHTFDALVRKLDTGSTRRQSEPDSDAAAPTQLTPPSSSASVGEAAEDDDLPPPMPTAPQFKKPAIPQRQQQDDDTTSTDITPVPTPDTSRPTTPSQPPSHILTGKAGPGKASRRARKANASSAFNTSAPVSSRDEGPANRKGKGGKGSSVKQKRRWDADGFAADGEDDTVLDYSAPAGTNDTGTTEERDLDINNINADRMGSRTGKGQFILKDLDDEVDAILASSKPTTASSATPSTTSDSSAGLLGSASSRITGLFRNVVGGKTLSKQDLQQPLQQMQTHLLEKNVAREAAERLCTSVETDLLDQKTASFTSIDKTIRESMSKALTRILTPTSSLDLLRNITSTTEGAGRRPYVISIVGVNGVGKSTSLSKIAYFLLQNQFRVLVVAADTFRSGAVEQLGVHVSRLSELSRRENVGTIELYEKGYGKDAATLARDAVTHATNAGKGGGEMLFDVVLIDTAGRRHNDTRLMSSLTKFGQLANPDKIFMVGEALVGTDSVAQARNFAKEFVDTKGKLRNNGIGMDGFIISKCDTVGDMVGTLVSMVHATGIPVVFLGVGQHYGDLRGLNVGWAVDKLMR</sequence>
<dbReference type="Proteomes" id="UP001281147">
    <property type="component" value="Unassembled WGS sequence"/>
</dbReference>
<proteinExistence type="predicted"/>
<name>A0ACC3MCN8_9PEZI</name>
<evidence type="ECO:0000313" key="2">
    <source>
        <dbReference type="Proteomes" id="UP001281147"/>
    </source>
</evidence>
<comment type="caution">
    <text evidence="1">The sequence shown here is derived from an EMBL/GenBank/DDBJ whole genome shotgun (WGS) entry which is preliminary data.</text>
</comment>
<accession>A0ACC3MCN8</accession>
<reference evidence="1" key="1">
    <citation type="submission" date="2023-07" db="EMBL/GenBank/DDBJ databases">
        <title>Black Yeasts Isolated from many extreme environments.</title>
        <authorList>
            <person name="Coleine C."/>
            <person name="Stajich J.E."/>
            <person name="Selbmann L."/>
        </authorList>
    </citation>
    <scope>NUCLEOTIDE SEQUENCE</scope>
    <source>
        <strain evidence="1">CCFEE 5714</strain>
    </source>
</reference>
<protein>
    <submittedName>
        <fullName evidence="1">Uncharacterized protein</fullName>
    </submittedName>
</protein>
<gene>
    <name evidence="1" type="ORF">LTR37_020014</name>
</gene>
<dbReference type="EMBL" id="JAUTXU010000329">
    <property type="protein sequence ID" value="KAK3684720.1"/>
    <property type="molecule type" value="Genomic_DNA"/>
</dbReference>
<organism evidence="1 2">
    <name type="scientific">Vermiconidia calcicola</name>
    <dbReference type="NCBI Taxonomy" id="1690605"/>
    <lineage>
        <taxon>Eukaryota</taxon>
        <taxon>Fungi</taxon>
        <taxon>Dikarya</taxon>
        <taxon>Ascomycota</taxon>
        <taxon>Pezizomycotina</taxon>
        <taxon>Dothideomycetes</taxon>
        <taxon>Dothideomycetidae</taxon>
        <taxon>Mycosphaerellales</taxon>
        <taxon>Extremaceae</taxon>
        <taxon>Vermiconidia</taxon>
    </lineage>
</organism>
<evidence type="ECO:0000313" key="1">
    <source>
        <dbReference type="EMBL" id="KAK3684720.1"/>
    </source>
</evidence>